<keyword evidence="2" id="KW-0489">Methyltransferase</keyword>
<evidence type="ECO:0000256" key="3">
    <source>
        <dbReference type="ARBA" id="ARBA00022679"/>
    </source>
</evidence>
<evidence type="ECO:0000259" key="4">
    <source>
        <dbReference type="SMART" id="SM00470"/>
    </source>
</evidence>
<feature type="domain" description="ParB-like N-terminal" evidence="4">
    <location>
        <begin position="4"/>
        <end position="88"/>
    </location>
</feature>
<dbReference type="InterPro" id="IPR003115">
    <property type="entry name" value="ParB_N"/>
</dbReference>
<dbReference type="InterPro" id="IPR029063">
    <property type="entry name" value="SAM-dependent_MTases_sf"/>
</dbReference>
<dbReference type="SUPFAM" id="SSF53335">
    <property type="entry name" value="S-adenosyl-L-methionine-dependent methyltransferases"/>
    <property type="match status" value="2"/>
</dbReference>
<dbReference type="GO" id="GO:0003677">
    <property type="term" value="F:DNA binding"/>
    <property type="evidence" value="ECO:0007669"/>
    <property type="project" value="InterPro"/>
</dbReference>
<comment type="similarity">
    <text evidence="1">Belongs to the N(4)/N(6)-methyltransferase family.</text>
</comment>
<dbReference type="InterPro" id="IPR002052">
    <property type="entry name" value="DNA_methylase_N6_adenine_CS"/>
</dbReference>
<dbReference type="PROSITE" id="PS00092">
    <property type="entry name" value="N6_MTASE"/>
    <property type="match status" value="1"/>
</dbReference>
<proteinExistence type="inferred from homology"/>
<dbReference type="GO" id="GO:0008170">
    <property type="term" value="F:N-methyltransferase activity"/>
    <property type="evidence" value="ECO:0007669"/>
    <property type="project" value="InterPro"/>
</dbReference>
<dbReference type="InterPro" id="IPR036086">
    <property type="entry name" value="ParB/Sulfiredoxin_sf"/>
</dbReference>
<evidence type="ECO:0000313" key="5">
    <source>
        <dbReference type="EMBL" id="KKM80927.1"/>
    </source>
</evidence>
<keyword evidence="3" id="KW-0808">Transferase</keyword>
<name>A0A0F9NHX7_9ZZZZ</name>
<comment type="caution">
    <text evidence="5">The sequence shown here is derived from an EMBL/GenBank/DDBJ whole genome shotgun (WGS) entry which is preliminary data.</text>
</comment>
<dbReference type="AlphaFoldDB" id="A0A0F9NHX7"/>
<dbReference type="InterPro" id="IPR002941">
    <property type="entry name" value="DNA_methylase_N4/N6"/>
</dbReference>
<dbReference type="Gene3D" id="3.40.50.150">
    <property type="entry name" value="Vaccinia Virus protein VP39"/>
    <property type="match status" value="2"/>
</dbReference>
<dbReference type="Gene3D" id="3.90.1530.10">
    <property type="entry name" value="Conserved hypothetical protein from pyrococcus furiosus pfu- 392566-001, ParB domain"/>
    <property type="match status" value="1"/>
</dbReference>
<evidence type="ECO:0000256" key="2">
    <source>
        <dbReference type="ARBA" id="ARBA00022603"/>
    </source>
</evidence>
<gene>
    <name evidence="5" type="ORF">LCGC14_1334960</name>
</gene>
<accession>A0A0F9NHX7</accession>
<organism evidence="5">
    <name type="scientific">marine sediment metagenome</name>
    <dbReference type="NCBI Taxonomy" id="412755"/>
    <lineage>
        <taxon>unclassified sequences</taxon>
        <taxon>metagenomes</taxon>
        <taxon>ecological metagenomes</taxon>
    </lineage>
</organism>
<dbReference type="SMART" id="SM00470">
    <property type="entry name" value="ParB"/>
    <property type="match status" value="1"/>
</dbReference>
<reference evidence="5" key="1">
    <citation type="journal article" date="2015" name="Nature">
        <title>Complex archaea that bridge the gap between prokaryotes and eukaryotes.</title>
        <authorList>
            <person name="Spang A."/>
            <person name="Saw J.H."/>
            <person name="Jorgensen S.L."/>
            <person name="Zaremba-Niedzwiedzka K."/>
            <person name="Martijn J."/>
            <person name="Lind A.E."/>
            <person name="van Eijk R."/>
            <person name="Schleper C."/>
            <person name="Guy L."/>
            <person name="Ettema T.J."/>
        </authorList>
    </citation>
    <scope>NUCLEOTIDE SEQUENCE</scope>
</reference>
<protein>
    <recommendedName>
        <fullName evidence="4">ParB-like N-terminal domain-containing protein</fullName>
    </recommendedName>
</protein>
<dbReference type="GO" id="GO:0032259">
    <property type="term" value="P:methylation"/>
    <property type="evidence" value="ECO:0007669"/>
    <property type="project" value="UniProtKB-KW"/>
</dbReference>
<dbReference type="SUPFAM" id="SSF110849">
    <property type="entry name" value="ParB/Sulfiredoxin"/>
    <property type="match status" value="1"/>
</dbReference>
<dbReference type="EMBL" id="LAZR01008107">
    <property type="protein sequence ID" value="KKM80927.1"/>
    <property type="molecule type" value="Genomic_DNA"/>
</dbReference>
<dbReference type="Pfam" id="PF01555">
    <property type="entry name" value="N6_N4_Mtase"/>
    <property type="match status" value="1"/>
</dbReference>
<sequence length="418" mass="48616">MQKTLKVLDVIYREDLYPRSLTTPERVQDYAENLEMLPPIEINQQNILIDGWHRWTAHKKNGVSEINATVTETSSDAELLEFAIIRNSVHGLQLSMQDKKDNARKIYHITPNKDRSKKKGELARILPVTLKTIQRWLSRIDKDTREQQKKRVSDLWLACYTQQEIAEAVGVPQQTVQGFIPKKDNCPISVKFTFSDDFDLPVYNVWKVQNKSNTVSHFGNTEKQWLDNLLYLYTKPFDIIMDPFAGGGSTIDVCKYRGRRYFVSDRKPIVEREHEIRMHDIVDELPKPPMWEDVSLVYLDPPYWKQSEGAYSDSLNDLSNMTLENFNKTLSNLITQFAKKLKSGSHIALIIQPTQWRAPKRHYTDHVADMIKAVKLPINMRIQAPYESQQANAQMVDWAKENKTLLVLSREIVVWEVV</sequence>
<evidence type="ECO:0000256" key="1">
    <source>
        <dbReference type="ARBA" id="ARBA00006594"/>
    </source>
</evidence>